<evidence type="ECO:0000256" key="2">
    <source>
        <dbReference type="SAM" id="Phobius"/>
    </source>
</evidence>
<accession>A0A6M4IN41</accession>
<sequence length="249" mass="25920">MSLSRAATGPTALGRGIAFSAVVHLALVAAAIWWGTRAEAPRPPVYRVELVGAPPGPRQAGVVTPAAQPSAQAPDIAGAERVPEEKVIPKPSTAKKVLPSPKATPSTSRTKKAGSKTASPTASKATAAPKAGAGAQGGKGADVANLSIRGIDFPYPGYLQNIVRQITLNWTPRRVSASLVSEVKFTIRRDGSVIAIEVVKGSADRIYDLDAMGAVEAVGSTRGFGPLPQGWTDDVLIVYFTFDYALRPN</sequence>
<dbReference type="EMBL" id="CP053085">
    <property type="protein sequence ID" value="QJR34847.1"/>
    <property type="molecule type" value="Genomic_DNA"/>
</dbReference>
<protein>
    <submittedName>
        <fullName evidence="3">Cell envelope integrity protein TolA</fullName>
    </submittedName>
</protein>
<dbReference type="KEGG" id="ggr:HKW67_04620"/>
<feature type="region of interest" description="Disordered" evidence="1">
    <location>
        <begin position="57"/>
        <end position="140"/>
    </location>
</feature>
<organism evidence="3 4">
    <name type="scientific">Gemmatimonas groenlandica</name>
    <dbReference type="NCBI Taxonomy" id="2732249"/>
    <lineage>
        <taxon>Bacteria</taxon>
        <taxon>Pseudomonadati</taxon>
        <taxon>Gemmatimonadota</taxon>
        <taxon>Gemmatimonadia</taxon>
        <taxon>Gemmatimonadales</taxon>
        <taxon>Gemmatimonadaceae</taxon>
        <taxon>Gemmatimonas</taxon>
    </lineage>
</organism>
<reference evidence="3 4" key="1">
    <citation type="submission" date="2020-05" db="EMBL/GenBank/DDBJ databases">
        <title>Complete genome sequence of Gemmatimonas greenlandica TET16.</title>
        <authorList>
            <person name="Zeng Y."/>
        </authorList>
    </citation>
    <scope>NUCLEOTIDE SEQUENCE [LARGE SCALE GENOMIC DNA]</scope>
    <source>
        <strain evidence="3 4">TET16</strain>
    </source>
</reference>
<dbReference type="Proteomes" id="UP000500938">
    <property type="component" value="Chromosome"/>
</dbReference>
<dbReference type="RefSeq" id="WP_171224274.1">
    <property type="nucleotide sequence ID" value="NZ_CP053085.1"/>
</dbReference>
<evidence type="ECO:0000313" key="3">
    <source>
        <dbReference type="EMBL" id="QJR34847.1"/>
    </source>
</evidence>
<dbReference type="AlphaFoldDB" id="A0A6M4IN41"/>
<proteinExistence type="predicted"/>
<keyword evidence="2" id="KW-0812">Transmembrane</keyword>
<dbReference type="Pfam" id="PF13103">
    <property type="entry name" value="TonB_2"/>
    <property type="match status" value="1"/>
</dbReference>
<keyword evidence="4" id="KW-1185">Reference proteome</keyword>
<name>A0A6M4IN41_9BACT</name>
<feature type="transmembrane region" description="Helical" evidence="2">
    <location>
        <begin position="12"/>
        <end position="34"/>
    </location>
</feature>
<gene>
    <name evidence="3" type="ORF">HKW67_04620</name>
</gene>
<feature type="compositionally biased region" description="Low complexity" evidence="1">
    <location>
        <begin position="115"/>
        <end position="133"/>
    </location>
</feature>
<evidence type="ECO:0000313" key="4">
    <source>
        <dbReference type="Proteomes" id="UP000500938"/>
    </source>
</evidence>
<keyword evidence="2" id="KW-1133">Transmembrane helix</keyword>
<dbReference type="SUPFAM" id="SSF74653">
    <property type="entry name" value="TolA/TonB C-terminal domain"/>
    <property type="match status" value="1"/>
</dbReference>
<keyword evidence="2" id="KW-0472">Membrane</keyword>
<dbReference type="Gene3D" id="3.30.1150.10">
    <property type="match status" value="1"/>
</dbReference>
<evidence type="ECO:0000256" key="1">
    <source>
        <dbReference type="SAM" id="MobiDB-lite"/>
    </source>
</evidence>